<feature type="compositionally biased region" description="Basic and acidic residues" evidence="1">
    <location>
        <begin position="98"/>
        <end position="113"/>
    </location>
</feature>
<feature type="region of interest" description="Disordered" evidence="1">
    <location>
        <begin position="94"/>
        <end position="113"/>
    </location>
</feature>
<organism evidence="2">
    <name type="scientific">uncultured Caudovirales phage</name>
    <dbReference type="NCBI Taxonomy" id="2100421"/>
    <lineage>
        <taxon>Viruses</taxon>
        <taxon>Duplodnaviria</taxon>
        <taxon>Heunggongvirae</taxon>
        <taxon>Uroviricota</taxon>
        <taxon>Caudoviricetes</taxon>
        <taxon>Peduoviridae</taxon>
        <taxon>Maltschvirus</taxon>
        <taxon>Maltschvirus maltsch</taxon>
    </lineage>
</organism>
<reference evidence="2" key="1">
    <citation type="submission" date="2020-04" db="EMBL/GenBank/DDBJ databases">
        <authorList>
            <person name="Chiriac C."/>
            <person name="Salcher M."/>
            <person name="Ghai R."/>
            <person name="Kavagutti S V."/>
        </authorList>
    </citation>
    <scope>NUCLEOTIDE SEQUENCE</scope>
</reference>
<name>A0A6J5KWC1_9CAUD</name>
<accession>A0A6J5KWC1</accession>
<proteinExistence type="predicted"/>
<dbReference type="EMBL" id="LR796186">
    <property type="protein sequence ID" value="CAB4125183.1"/>
    <property type="molecule type" value="Genomic_DNA"/>
</dbReference>
<evidence type="ECO:0000313" key="2">
    <source>
        <dbReference type="EMBL" id="CAB4125183.1"/>
    </source>
</evidence>
<gene>
    <name evidence="2" type="ORF">UFOVP58_77</name>
</gene>
<evidence type="ECO:0000256" key="1">
    <source>
        <dbReference type="SAM" id="MobiDB-lite"/>
    </source>
</evidence>
<protein>
    <submittedName>
        <fullName evidence="2">Uncharacterized protein</fullName>
    </submittedName>
</protein>
<sequence length="113" mass="13218">MFGVVRPHKTLEKNLEGRKIFAFELVEDPFKGIIISYNEVSFTEDIENDRLHLHFDYEIHRDNDSSYEKVELEEYLGDFLQELLHEGVAHNSLIYKGGTDDNRSDDPKQSDSQ</sequence>